<comment type="caution">
    <text evidence="10">The sequence shown here is derived from an EMBL/GenBank/DDBJ whole genome shotgun (WGS) entry which is preliminary data.</text>
</comment>
<dbReference type="AlphaFoldDB" id="A0A9X4PA95"/>
<keyword evidence="6 7" id="KW-0119">Carbohydrate metabolism</keyword>
<comment type="catalytic activity">
    <reaction evidence="7">
        <text>D-glucose 6-phosphate + NADP(+) = 6-phospho-D-glucono-1,5-lactone + NADPH + H(+)</text>
        <dbReference type="Rhea" id="RHEA:15841"/>
        <dbReference type="ChEBI" id="CHEBI:15378"/>
        <dbReference type="ChEBI" id="CHEBI:57783"/>
        <dbReference type="ChEBI" id="CHEBI:57955"/>
        <dbReference type="ChEBI" id="CHEBI:58349"/>
        <dbReference type="ChEBI" id="CHEBI:61548"/>
        <dbReference type="EC" id="1.1.1.49"/>
    </reaction>
</comment>
<dbReference type="HAMAP" id="MF_00966">
    <property type="entry name" value="G6PD"/>
    <property type="match status" value="1"/>
</dbReference>
<evidence type="ECO:0000256" key="1">
    <source>
        <dbReference type="ARBA" id="ARBA00004937"/>
    </source>
</evidence>
<comment type="similarity">
    <text evidence="2 7">Belongs to the glucose-6-phosphate dehydrogenase family.</text>
</comment>
<dbReference type="PANTHER" id="PTHR23429:SF0">
    <property type="entry name" value="GLUCOSE-6-PHOSPHATE 1-DEHYDROGENASE"/>
    <property type="match status" value="1"/>
</dbReference>
<dbReference type="GO" id="GO:0006006">
    <property type="term" value="P:glucose metabolic process"/>
    <property type="evidence" value="ECO:0007669"/>
    <property type="project" value="UniProtKB-KW"/>
</dbReference>
<evidence type="ECO:0000256" key="4">
    <source>
        <dbReference type="ARBA" id="ARBA00022857"/>
    </source>
</evidence>
<evidence type="ECO:0000256" key="2">
    <source>
        <dbReference type="ARBA" id="ARBA00009975"/>
    </source>
</evidence>
<feature type="domain" description="Glucose-6-phosphate dehydrogenase C-terminal" evidence="9">
    <location>
        <begin position="197"/>
        <end position="491"/>
    </location>
</feature>
<comment type="caution">
    <text evidence="7">Lacks conserved residue(s) required for the propagation of feature annotation.</text>
</comment>
<name>A0A9X4PA95_9PAST</name>
<comment type="pathway">
    <text evidence="1 7">Carbohydrate degradation; pentose phosphate pathway; D-ribulose 5-phosphate from D-glucose 6-phosphate (oxidative stage): step 1/3.</text>
</comment>
<feature type="binding site" evidence="7">
    <location>
        <position position="156"/>
    </location>
    <ligand>
        <name>NADP(+)</name>
        <dbReference type="ChEBI" id="CHEBI:58349"/>
    </ligand>
</feature>
<dbReference type="GO" id="GO:0009051">
    <property type="term" value="P:pentose-phosphate shunt, oxidative branch"/>
    <property type="evidence" value="ECO:0007669"/>
    <property type="project" value="TreeGrafter"/>
</dbReference>
<reference evidence="10" key="1">
    <citation type="submission" date="2016-03" db="EMBL/GenBank/DDBJ databases">
        <title>Co-evolution between Pasteurellaceae and their hosts.</title>
        <authorList>
            <person name="Hansen M.J."/>
            <person name="Bojesen A.M."/>
            <person name="Planet P."/>
        </authorList>
    </citation>
    <scope>NUCLEOTIDE SEQUENCE</scope>
    <source>
        <strain evidence="10">146/S8/89</strain>
    </source>
</reference>
<accession>A0A9X4PA95</accession>
<dbReference type="Gene3D" id="3.40.50.720">
    <property type="entry name" value="NAD(P)-binding Rossmann-like Domain"/>
    <property type="match status" value="1"/>
</dbReference>
<dbReference type="SUPFAM" id="SSF55347">
    <property type="entry name" value="Glyceraldehyde-3-phosphate dehydrogenase-like, C-terminal domain"/>
    <property type="match status" value="1"/>
</dbReference>
<keyword evidence="5 7" id="KW-0560">Oxidoreductase</keyword>
<dbReference type="PIRSF" id="PIRSF000110">
    <property type="entry name" value="G6PD"/>
    <property type="match status" value="1"/>
</dbReference>
<feature type="active site" description="Proton acceptor" evidence="7">
    <location>
        <position position="248"/>
    </location>
</feature>
<dbReference type="NCBIfam" id="NF009492">
    <property type="entry name" value="PRK12853.1-3"/>
    <property type="match status" value="1"/>
</dbReference>
<organism evidence="10 11">
    <name type="scientific">Volucribacter amazonae</name>
    <dbReference type="NCBI Taxonomy" id="256731"/>
    <lineage>
        <taxon>Bacteria</taxon>
        <taxon>Pseudomonadati</taxon>
        <taxon>Pseudomonadota</taxon>
        <taxon>Gammaproteobacteria</taxon>
        <taxon>Pasteurellales</taxon>
        <taxon>Pasteurellaceae</taxon>
        <taxon>Volucribacter</taxon>
    </lineage>
</organism>
<feature type="binding site" evidence="7">
    <location>
        <position position="190"/>
    </location>
    <ligand>
        <name>substrate</name>
    </ligand>
</feature>
<dbReference type="NCBIfam" id="TIGR00871">
    <property type="entry name" value="zwf"/>
    <property type="match status" value="1"/>
</dbReference>
<dbReference type="InterPro" id="IPR036291">
    <property type="entry name" value="NAD(P)-bd_dom_sf"/>
</dbReference>
<feature type="binding site" evidence="7">
    <location>
        <position position="348"/>
    </location>
    <ligand>
        <name>substrate</name>
    </ligand>
</feature>
<sequence>MTKVETKPENSTIAIFGASGDLTQRKLIPAFYNLFLHGKLPEDFAILGISRTDYSDQAYRDKVKQALIEYEKIDETPLLEGFLQHIYYVPVNTSEVSEYAKVKQRLAELETQHHTQGNVVYYLSTPPSLYGVIPECLAAHQLNSEQQGWKRLVVEKPFGYDLQSAIELDDKIHQYFQEHQLYRIDHYLGKETVQNLLVLRFSNGLFEPLWNRNYINYVEITGAESIGVEDRGGYYDGAGAMRDMFQNHLLQVLALVAMESPAVINADSLRNEVVKVLQSLHPLSERDLEENLVLGQYTSSKVRGNALAGYREEKGVDPESRTETYMALRMQIDNWRWSGVPFYVRTGKRLPTRVTEIVIHFKSTPHPVFSQNAPENKLIIRIQPDEGIVMSFGLKKPGAGFEAQEVSMDFHYGNLEESHVLTAYERLLLDAIKGDATLFTRSDAVQACWQFVQPILDYKTKPDFKLHGYACGTWGPEAADQLMARSEREWRFPCKNLTNTNYCEL</sequence>
<dbReference type="EC" id="1.1.1.49" evidence="7"/>
<evidence type="ECO:0000256" key="7">
    <source>
        <dbReference type="HAMAP-Rule" id="MF_00966"/>
    </source>
</evidence>
<keyword evidence="11" id="KW-1185">Reference proteome</keyword>
<evidence type="ECO:0000259" key="9">
    <source>
        <dbReference type="Pfam" id="PF02781"/>
    </source>
</evidence>
<evidence type="ECO:0000259" key="8">
    <source>
        <dbReference type="Pfam" id="PF00479"/>
    </source>
</evidence>
<dbReference type="PRINTS" id="PR00079">
    <property type="entry name" value="G6PDHDRGNASE"/>
</dbReference>
<dbReference type="Pfam" id="PF02781">
    <property type="entry name" value="G6PD_C"/>
    <property type="match status" value="1"/>
</dbReference>
<feature type="domain" description="Glucose-6-phosphate dehydrogenase NAD-binding" evidence="8">
    <location>
        <begin position="15"/>
        <end position="195"/>
    </location>
</feature>
<feature type="binding site" evidence="7">
    <location>
        <position position="51"/>
    </location>
    <ligand>
        <name>NADP(+)</name>
        <dbReference type="ChEBI" id="CHEBI:58349"/>
    </ligand>
</feature>
<dbReference type="PANTHER" id="PTHR23429">
    <property type="entry name" value="GLUCOSE-6-PHOSPHATE 1-DEHYDROGENASE G6PD"/>
    <property type="match status" value="1"/>
</dbReference>
<gene>
    <name evidence="7" type="primary">zwf</name>
    <name evidence="10" type="ORF">A6A20_07050</name>
</gene>
<dbReference type="GO" id="GO:0005829">
    <property type="term" value="C:cytosol"/>
    <property type="evidence" value="ECO:0007669"/>
    <property type="project" value="TreeGrafter"/>
</dbReference>
<dbReference type="InterPro" id="IPR001282">
    <property type="entry name" value="G6P_DH"/>
</dbReference>
<evidence type="ECO:0000313" key="11">
    <source>
        <dbReference type="Proteomes" id="UP001155500"/>
    </source>
</evidence>
<feature type="binding site" evidence="7">
    <location>
        <position position="186"/>
    </location>
    <ligand>
        <name>substrate</name>
    </ligand>
</feature>
<keyword evidence="4 7" id="KW-0521">NADP</keyword>
<dbReference type="GO" id="GO:0050661">
    <property type="term" value="F:NADP binding"/>
    <property type="evidence" value="ECO:0007669"/>
    <property type="project" value="UniProtKB-UniRule"/>
</dbReference>
<protein>
    <recommendedName>
        <fullName evidence="7">Glucose-6-phosphate 1-dehydrogenase</fullName>
        <shortName evidence="7">G6PD</shortName>
        <ecNumber evidence="7">1.1.1.49</ecNumber>
    </recommendedName>
</protein>
<dbReference type="InterPro" id="IPR022674">
    <property type="entry name" value="G6P_DH_NAD-bd"/>
</dbReference>
<dbReference type="Gene3D" id="3.30.360.10">
    <property type="entry name" value="Dihydrodipicolinate Reductase, domain 2"/>
    <property type="match status" value="1"/>
</dbReference>
<dbReference type="GO" id="GO:0004345">
    <property type="term" value="F:glucose-6-phosphate dehydrogenase activity"/>
    <property type="evidence" value="ECO:0007669"/>
    <property type="project" value="UniProtKB-UniRule"/>
</dbReference>
<evidence type="ECO:0000256" key="3">
    <source>
        <dbReference type="ARBA" id="ARBA00022526"/>
    </source>
</evidence>
<dbReference type="Proteomes" id="UP001155500">
    <property type="component" value="Unassembled WGS sequence"/>
</dbReference>
<feature type="binding site" evidence="7">
    <location>
        <position position="243"/>
    </location>
    <ligand>
        <name>substrate</name>
    </ligand>
</feature>
<evidence type="ECO:0000256" key="6">
    <source>
        <dbReference type="ARBA" id="ARBA00023277"/>
    </source>
</evidence>
<proteinExistence type="inferred from homology"/>
<dbReference type="Pfam" id="PF00479">
    <property type="entry name" value="G6PD_N"/>
    <property type="match status" value="1"/>
</dbReference>
<dbReference type="SUPFAM" id="SSF51735">
    <property type="entry name" value="NAD(P)-binding Rossmann-fold domains"/>
    <property type="match status" value="1"/>
</dbReference>
<dbReference type="PROSITE" id="PS00069">
    <property type="entry name" value="G6P_DEHYDROGENASE"/>
    <property type="match status" value="1"/>
</dbReference>
<dbReference type="InterPro" id="IPR022675">
    <property type="entry name" value="G6P_DH_C"/>
</dbReference>
<dbReference type="InterPro" id="IPR019796">
    <property type="entry name" value="G6P_DH_AS"/>
</dbReference>
<comment type="function">
    <text evidence="7">Catalyzes the oxidation of glucose 6-phosphate to 6-phosphogluconolactone.</text>
</comment>
<evidence type="ECO:0000256" key="5">
    <source>
        <dbReference type="ARBA" id="ARBA00023002"/>
    </source>
</evidence>
<feature type="binding site" evidence="7">
    <location>
        <position position="224"/>
    </location>
    <ligand>
        <name>substrate</name>
    </ligand>
</feature>
<keyword evidence="3 7" id="KW-0313">Glucose metabolism</keyword>
<dbReference type="RefSeq" id="WP_279572793.1">
    <property type="nucleotide sequence ID" value="NZ_LWID01000001.1"/>
</dbReference>
<dbReference type="EMBL" id="LWID01000001">
    <property type="protein sequence ID" value="MDG6895383.1"/>
    <property type="molecule type" value="Genomic_DNA"/>
</dbReference>
<evidence type="ECO:0000313" key="10">
    <source>
        <dbReference type="EMBL" id="MDG6895383.1"/>
    </source>
</evidence>